<dbReference type="InterPro" id="IPR051420">
    <property type="entry name" value="Ser_Thr_Kinases_DiverseReg"/>
</dbReference>
<dbReference type="SMART" id="SM00369">
    <property type="entry name" value="LRR_TYP"/>
    <property type="match status" value="5"/>
</dbReference>
<proteinExistence type="predicted"/>
<dbReference type="InterPro" id="IPR027417">
    <property type="entry name" value="P-loop_NTPase"/>
</dbReference>
<dbReference type="SUPFAM" id="SSF52540">
    <property type="entry name" value="P-loop containing nucleoside triphosphate hydrolases"/>
    <property type="match status" value="1"/>
</dbReference>
<evidence type="ECO:0000256" key="11">
    <source>
        <dbReference type="ARBA" id="ARBA00048679"/>
    </source>
</evidence>
<dbReference type="PANTHER" id="PTHR48005">
    <property type="entry name" value="LEUCINE RICH REPEAT KINASE 2"/>
    <property type="match status" value="1"/>
</dbReference>
<dbReference type="GO" id="GO:0005524">
    <property type="term" value="F:ATP binding"/>
    <property type="evidence" value="ECO:0007669"/>
    <property type="project" value="UniProtKB-UniRule"/>
</dbReference>
<evidence type="ECO:0000259" key="14">
    <source>
        <dbReference type="PROSITE" id="PS50011"/>
    </source>
</evidence>
<dbReference type="Pfam" id="PF19056">
    <property type="entry name" value="WD40_2"/>
    <property type="match status" value="1"/>
</dbReference>
<comment type="cofactor">
    <cofactor evidence="1">
        <name>Mg(2+)</name>
        <dbReference type="ChEBI" id="CHEBI:18420"/>
    </cofactor>
</comment>
<dbReference type="Proteomes" id="UP001165289">
    <property type="component" value="Unassembled WGS sequence"/>
</dbReference>
<dbReference type="Pfam" id="PF08477">
    <property type="entry name" value="Roc"/>
    <property type="match status" value="1"/>
</dbReference>
<gene>
    <name evidence="16" type="ORF">LOD99_12649</name>
</gene>
<dbReference type="InterPro" id="IPR032171">
    <property type="entry name" value="COR-A"/>
</dbReference>
<keyword evidence="3" id="KW-0723">Serine/threonine-protein kinase</keyword>
<dbReference type="PROSITE" id="PS50297">
    <property type="entry name" value="ANK_REP_REGION"/>
    <property type="match status" value="2"/>
</dbReference>
<dbReference type="PROSITE" id="PS51424">
    <property type="entry name" value="ROC"/>
    <property type="match status" value="1"/>
</dbReference>
<keyword evidence="7 13" id="KW-0547">Nucleotide-binding</keyword>
<dbReference type="GO" id="GO:0009966">
    <property type="term" value="P:regulation of signal transduction"/>
    <property type="evidence" value="ECO:0007669"/>
    <property type="project" value="UniProtKB-ARBA"/>
</dbReference>
<keyword evidence="5" id="KW-0808">Transferase</keyword>
<evidence type="ECO:0000256" key="12">
    <source>
        <dbReference type="PROSITE-ProRule" id="PRU00023"/>
    </source>
</evidence>
<evidence type="ECO:0000256" key="6">
    <source>
        <dbReference type="ARBA" id="ARBA00022737"/>
    </source>
</evidence>
<keyword evidence="17" id="KW-1185">Reference proteome</keyword>
<accession>A0AAV7JCN1</accession>
<dbReference type="InterPro" id="IPR002110">
    <property type="entry name" value="Ankyrin_rpt"/>
</dbReference>
<dbReference type="Gene3D" id="3.40.50.300">
    <property type="entry name" value="P-loop containing nucleotide triphosphate hydrolases"/>
    <property type="match status" value="1"/>
</dbReference>
<evidence type="ECO:0000256" key="7">
    <source>
        <dbReference type="ARBA" id="ARBA00022741"/>
    </source>
</evidence>
<protein>
    <recommendedName>
        <fullName evidence="2">non-specific serine/threonine protein kinase</fullName>
        <ecNumber evidence="2">2.7.11.1</ecNumber>
    </recommendedName>
</protein>
<name>A0AAV7JCN1_9METZ</name>
<dbReference type="SMART" id="SM00248">
    <property type="entry name" value="ANK"/>
    <property type="match status" value="5"/>
</dbReference>
<dbReference type="SMART" id="SM00220">
    <property type="entry name" value="S_TKc"/>
    <property type="match status" value="1"/>
</dbReference>
<dbReference type="InterPro" id="IPR011009">
    <property type="entry name" value="Kinase-like_dom_sf"/>
</dbReference>
<organism evidence="16 17">
    <name type="scientific">Oopsacas minuta</name>
    <dbReference type="NCBI Taxonomy" id="111878"/>
    <lineage>
        <taxon>Eukaryota</taxon>
        <taxon>Metazoa</taxon>
        <taxon>Porifera</taxon>
        <taxon>Hexactinellida</taxon>
        <taxon>Hexasterophora</taxon>
        <taxon>Lyssacinosida</taxon>
        <taxon>Leucopsacidae</taxon>
        <taxon>Oopsacas</taxon>
    </lineage>
</organism>
<comment type="caution">
    <text evidence="16">The sequence shown here is derived from an EMBL/GenBank/DDBJ whole genome shotgun (WGS) entry which is preliminary data.</text>
</comment>
<dbReference type="Pfam" id="PF13855">
    <property type="entry name" value="LRR_8"/>
    <property type="match status" value="1"/>
</dbReference>
<evidence type="ECO:0000256" key="10">
    <source>
        <dbReference type="ARBA" id="ARBA00047899"/>
    </source>
</evidence>
<dbReference type="SUPFAM" id="SSF52058">
    <property type="entry name" value="L domain-like"/>
    <property type="match status" value="1"/>
</dbReference>
<dbReference type="Gene3D" id="1.10.510.10">
    <property type="entry name" value="Transferase(Phosphotransferase) domain 1"/>
    <property type="match status" value="1"/>
</dbReference>
<dbReference type="InterPro" id="IPR032675">
    <property type="entry name" value="LRR_dom_sf"/>
</dbReference>
<comment type="catalytic activity">
    <reaction evidence="10">
        <text>L-threonyl-[protein] + ATP = O-phospho-L-threonyl-[protein] + ADP + H(+)</text>
        <dbReference type="Rhea" id="RHEA:46608"/>
        <dbReference type="Rhea" id="RHEA-COMP:11060"/>
        <dbReference type="Rhea" id="RHEA-COMP:11605"/>
        <dbReference type="ChEBI" id="CHEBI:15378"/>
        <dbReference type="ChEBI" id="CHEBI:30013"/>
        <dbReference type="ChEBI" id="CHEBI:30616"/>
        <dbReference type="ChEBI" id="CHEBI:61977"/>
        <dbReference type="ChEBI" id="CHEBI:456216"/>
        <dbReference type="EC" id="2.7.11.1"/>
    </reaction>
</comment>
<dbReference type="GO" id="GO:0004674">
    <property type="term" value="F:protein serine/threonine kinase activity"/>
    <property type="evidence" value="ECO:0007669"/>
    <property type="project" value="UniProtKB-KW"/>
</dbReference>
<evidence type="ECO:0000256" key="3">
    <source>
        <dbReference type="ARBA" id="ARBA00022527"/>
    </source>
</evidence>
<evidence type="ECO:0000256" key="5">
    <source>
        <dbReference type="ARBA" id="ARBA00022679"/>
    </source>
</evidence>
<dbReference type="InterPro" id="IPR036770">
    <property type="entry name" value="Ankyrin_rpt-contain_sf"/>
</dbReference>
<evidence type="ECO:0000313" key="17">
    <source>
        <dbReference type="Proteomes" id="UP001165289"/>
    </source>
</evidence>
<comment type="catalytic activity">
    <reaction evidence="11">
        <text>L-seryl-[protein] + ATP = O-phospho-L-seryl-[protein] + ADP + H(+)</text>
        <dbReference type="Rhea" id="RHEA:17989"/>
        <dbReference type="Rhea" id="RHEA-COMP:9863"/>
        <dbReference type="Rhea" id="RHEA-COMP:11604"/>
        <dbReference type="ChEBI" id="CHEBI:15378"/>
        <dbReference type="ChEBI" id="CHEBI:29999"/>
        <dbReference type="ChEBI" id="CHEBI:30616"/>
        <dbReference type="ChEBI" id="CHEBI:83421"/>
        <dbReference type="ChEBI" id="CHEBI:456216"/>
        <dbReference type="EC" id="2.7.11.1"/>
    </reaction>
</comment>
<feature type="binding site" evidence="13">
    <location>
        <position position="1154"/>
    </location>
    <ligand>
        <name>ATP</name>
        <dbReference type="ChEBI" id="CHEBI:30616"/>
    </ligand>
</feature>
<keyword evidence="9 13" id="KW-0067">ATP-binding</keyword>
<evidence type="ECO:0000256" key="4">
    <source>
        <dbReference type="ARBA" id="ARBA00022614"/>
    </source>
</evidence>
<dbReference type="GO" id="GO:0005525">
    <property type="term" value="F:GTP binding"/>
    <property type="evidence" value="ECO:0007669"/>
    <property type="project" value="UniProtKB-KW"/>
</dbReference>
<evidence type="ECO:0000256" key="8">
    <source>
        <dbReference type="ARBA" id="ARBA00022777"/>
    </source>
</evidence>
<evidence type="ECO:0000256" key="1">
    <source>
        <dbReference type="ARBA" id="ARBA00001946"/>
    </source>
</evidence>
<dbReference type="InterPro" id="IPR000719">
    <property type="entry name" value="Prot_kinase_dom"/>
</dbReference>
<dbReference type="InterPro" id="IPR017441">
    <property type="entry name" value="Protein_kinase_ATP_BS"/>
</dbReference>
<feature type="repeat" description="ANK" evidence="12">
    <location>
        <begin position="97"/>
        <end position="129"/>
    </location>
</feature>
<feature type="domain" description="Protein kinase" evidence="14">
    <location>
        <begin position="1127"/>
        <end position="1400"/>
    </location>
</feature>
<evidence type="ECO:0000256" key="9">
    <source>
        <dbReference type="ARBA" id="ARBA00022840"/>
    </source>
</evidence>
<dbReference type="PROSITE" id="PS51450">
    <property type="entry name" value="LRR"/>
    <property type="match status" value="1"/>
</dbReference>
<dbReference type="PANTHER" id="PTHR48005:SF13">
    <property type="entry name" value="SERINE_THREONINE-PROTEIN KINASE DDB_G0278509-RELATED"/>
    <property type="match status" value="1"/>
</dbReference>
<keyword evidence="6" id="KW-0677">Repeat</keyword>
<feature type="domain" description="Roc" evidence="15">
    <location>
        <begin position="529"/>
        <end position="710"/>
    </location>
</feature>
<dbReference type="SUPFAM" id="SSF48403">
    <property type="entry name" value="Ankyrin repeat"/>
    <property type="match status" value="1"/>
</dbReference>
<dbReference type="EMBL" id="JAKMXF010000354">
    <property type="protein sequence ID" value="KAI6646528.1"/>
    <property type="molecule type" value="Genomic_DNA"/>
</dbReference>
<evidence type="ECO:0000313" key="16">
    <source>
        <dbReference type="EMBL" id="KAI6646528.1"/>
    </source>
</evidence>
<evidence type="ECO:0000256" key="2">
    <source>
        <dbReference type="ARBA" id="ARBA00012513"/>
    </source>
</evidence>
<dbReference type="PRINTS" id="PR00019">
    <property type="entry name" value="LEURICHRPT"/>
</dbReference>
<dbReference type="Gene3D" id="3.80.10.10">
    <property type="entry name" value="Ribonuclease Inhibitor"/>
    <property type="match status" value="1"/>
</dbReference>
<keyword evidence="12" id="KW-0040">ANK repeat</keyword>
<dbReference type="Pfam" id="PF12796">
    <property type="entry name" value="Ank_2"/>
    <property type="match status" value="1"/>
</dbReference>
<dbReference type="Pfam" id="PF00069">
    <property type="entry name" value="Pkinase"/>
    <property type="match status" value="1"/>
</dbReference>
<dbReference type="Gene3D" id="1.25.40.20">
    <property type="entry name" value="Ankyrin repeat-containing domain"/>
    <property type="match status" value="1"/>
</dbReference>
<feature type="repeat" description="ANK" evidence="12">
    <location>
        <begin position="64"/>
        <end position="96"/>
    </location>
</feature>
<evidence type="ECO:0000259" key="15">
    <source>
        <dbReference type="PROSITE" id="PS51424"/>
    </source>
</evidence>
<dbReference type="SUPFAM" id="SSF56112">
    <property type="entry name" value="Protein kinase-like (PK-like)"/>
    <property type="match status" value="1"/>
</dbReference>
<keyword evidence="8 16" id="KW-0418">Kinase</keyword>
<dbReference type="InterPro" id="IPR001611">
    <property type="entry name" value="Leu-rich_rpt"/>
</dbReference>
<dbReference type="EC" id="2.7.11.1" evidence="2"/>
<keyword evidence="4" id="KW-0433">Leucine-rich repeat</keyword>
<dbReference type="InterPro" id="IPR020859">
    <property type="entry name" value="ROC"/>
</dbReference>
<dbReference type="PROSITE" id="PS50088">
    <property type="entry name" value="ANK_REPEAT"/>
    <property type="match status" value="2"/>
</dbReference>
<dbReference type="PROSITE" id="PS00107">
    <property type="entry name" value="PROTEIN_KINASE_ATP"/>
    <property type="match status" value="1"/>
</dbReference>
<dbReference type="Pfam" id="PF16095">
    <property type="entry name" value="COR-A"/>
    <property type="match status" value="1"/>
</dbReference>
<evidence type="ECO:0000256" key="13">
    <source>
        <dbReference type="PROSITE-ProRule" id="PRU10141"/>
    </source>
</evidence>
<dbReference type="Gene3D" id="3.30.70.1390">
    <property type="entry name" value="ROC domain from the Parkinson's disease-associated leucine-rich repeat kinase 2"/>
    <property type="match status" value="1"/>
</dbReference>
<dbReference type="InterPro" id="IPR003591">
    <property type="entry name" value="Leu-rich_rpt_typical-subtyp"/>
</dbReference>
<reference evidence="16 17" key="1">
    <citation type="journal article" date="2023" name="BMC Biol.">
        <title>The compact genome of the sponge Oopsacas minuta (Hexactinellida) is lacking key metazoan core genes.</title>
        <authorList>
            <person name="Santini S."/>
            <person name="Schenkelaars Q."/>
            <person name="Jourda C."/>
            <person name="Duchesne M."/>
            <person name="Belahbib H."/>
            <person name="Rocher C."/>
            <person name="Selva M."/>
            <person name="Riesgo A."/>
            <person name="Vervoort M."/>
            <person name="Leys S.P."/>
            <person name="Kodjabachian L."/>
            <person name="Le Bivic A."/>
            <person name="Borchiellini C."/>
            <person name="Claverie J.M."/>
            <person name="Renard E."/>
        </authorList>
    </citation>
    <scope>NUCLEOTIDE SEQUENCE [LARGE SCALE GENOMIC DNA]</scope>
    <source>
        <strain evidence="16">SPO-2</strain>
    </source>
</reference>
<sequence>MSTSSEAQESGKQKDCYIQARFSKTFDKGKLHRWCREGKYFEIIDLISEGLNLQSYLKYGTGVFGYTPLHESCVGGHYDITKLLLKEGADPDVRCSNKYTPLHLATVQRHYACVKILIKNGAKIDVKDNYNRTPLDLAVERKSTKIINLLMGEQLKRACKGKDTEEINNVLINASRYKPNPILPEDYNQCLLDCVDSSKIRHMRKILLFSIDHSYSELIERADMRGNMEIVAYLFLCLAASENKIQVIRCILNSDMNKIEFSCRSLTSSLGSSISVKEEMLLQKCLPHITSDIDRIIPMMLARKKRNSAAVLELLLNIDCNSKTKKICWEGLKIEELEVNVLQKVAWVEELHLGTNQLKKLNENICTCQNLVKLILNRNKIDYINPLILSSLASLEELDLSENSLTTLRPAIATNALRKLNLSGNKIFILPDGLILPNVQTLNLSYNKLNRLPDCVTNMTTLYFLDISYNMGIFTLPLSLGKLEKLIILGLDGLPELNRADFPKNAYDPLNKKIVSSVLIQHYKHKYQNSQEFNKLKIYVVGKQNRGKSTLVRRLKDNKDDINISTVGIEMSEWSYPSRLLTKKSINYIMWDFGGQEEYYAAHQCFLSQGSLYLLVWNLTHGEDGIKELLPWLDNIKARTPRTTLIIVATHLDMLSDREEAGKLLELLAENVHKYRTLNIEKIMCVSCLPSKMEFIFELKEVIHQTALKIKSQSSSKCDDNIFGIKVPQYYITLDKKITALNKDLRKQKKSPILTLKDFQKTIETWSISDLVGKGETMKAINFLHKAGKLLYYDDPNSGLNELVFVNPQWLCNMMANIITIKTKNPFVSNGLMEVRHFYNLFKGQSTEFPSEYFDCYLHLLEKFEVGLNIGKSVLLIPSLLPTERPSTEIFSNLISNPFYARVVLGVDLVPYGFWSRFLSRLLHNIQELQQHIHYIKRGVADMIERDGWCNIEIIAPTCSIQNSLKSPITTILTQTRNLYSNSNPIVLKVWRQGLFYDDKELTFLVESLKSSNLVSCQKQGVLIMCSKEGEGCSKFGLICDTLLDLCNSWYPGVQLETFLLSEEVVHTRMDLNKINLTLPSIYSWFENPNTPINVLGKEYGIEELAPDLLLLDLPKKFVLNAEHFEFDFEKTLGKGGYGSVFVGKYKGKSVAIKTYHQTRNSPESKNEALCELRRESMVLKNLYHPCLIGFVGILIKPQMSLVLEIAPMGSLCDLLKKSGDEGRAPFARQLYYLIAIQVALGLDFLHTRPHPIIFRDLKPSNVLVVSIDPLEQVQVKLTDFGIAAYLQPSGYVGLEGTKGFQAPEILKYGGKVYYDHRVDIFSYGMLMYNIVSGSLPYNNVDSIYIDSLVIDNVRPSLSIELLNFGLCFLENIIRLSWDEDPKVRPNARSIVELISQPTFQSIMCVERIIKGQDIPFISYSENSICYVLKDENGKNCIQFRCRFTLKLISMIESNHEVHCVNIFNEHVWTINKRTQYGDFFVAVWEIQNEEYIMIHKELLPTTCESAQLIEHDKYVYAASKDGVIIRFLKNRDAIQRGELEIHLIFIDLSPIDTLLIINDQQWCTSGYKVYIYDDYSLATSISYPLSHYNSRFRIMMLTSYRDEVWLSHQCEPLVSVFDTGLRKWKMDVDFERISKRFYQLKGVNNIEITSMCSELDTIWIGLSNGIIVVLSAIHKTFKTCVTPYRGPVLHLVPILGNGATRSEKALILSYGHAYSYYLAVSIVLNEVTSGEESDREQNALILWECQSSEEFKVMQMRAERKGTINDDLSNNFTYPRDNVY</sequence>
<dbReference type="PROSITE" id="PS50011">
    <property type="entry name" value="PROTEIN_KINASE_DOM"/>
    <property type="match status" value="1"/>
</dbReference>